<evidence type="ECO:0000313" key="2">
    <source>
        <dbReference type="Proteomes" id="UP000216624"/>
    </source>
</evidence>
<dbReference type="STRING" id="31234.E3NB17"/>
<feature type="non-terminal residue" evidence="1">
    <location>
        <position position="1"/>
    </location>
</feature>
<reference evidence="1" key="1">
    <citation type="submission" date="2017-08" db="EMBL/GenBank/DDBJ databases">
        <authorList>
            <person name="de Groot N.N."/>
        </authorList>
    </citation>
    <scope>NUCLEOTIDE SEQUENCE [LARGE SCALE GENOMIC DNA]</scope>
    <source>
        <strain evidence="1">PX439</strain>
    </source>
</reference>
<dbReference type="EMBL" id="NMWX01000052">
    <property type="protein sequence ID" value="OZF88444.1"/>
    <property type="molecule type" value="Genomic_DNA"/>
</dbReference>
<keyword evidence="2" id="KW-1185">Reference proteome</keyword>
<dbReference type="InterPro" id="IPR013783">
    <property type="entry name" value="Ig-like_fold"/>
</dbReference>
<dbReference type="Proteomes" id="UP000216624">
    <property type="component" value="Unassembled WGS sequence"/>
</dbReference>
<dbReference type="KEGG" id="crq:GCK72_003662"/>
<gene>
    <name evidence="1" type="ORF">FL82_22676</name>
</gene>
<comment type="caution">
    <text evidence="1">The sequence shown here is derived from an EMBL/GenBank/DDBJ whole genome shotgun (WGS) entry which is preliminary data.</text>
</comment>
<dbReference type="OrthoDB" id="5793629at2759"/>
<dbReference type="HOGENOM" id="CLU_147608_1_0_1"/>
<dbReference type="PANTHER" id="PTHR22947">
    <property type="entry name" value="MAJOR SPERM PROTEIN"/>
    <property type="match status" value="1"/>
</dbReference>
<dbReference type="InterPro" id="IPR000535">
    <property type="entry name" value="MSP_dom"/>
</dbReference>
<dbReference type="SUPFAM" id="SSF49354">
    <property type="entry name" value="PapD-like"/>
    <property type="match status" value="1"/>
</dbReference>
<name>A0A260ZSV2_CAERE</name>
<dbReference type="eggNOG" id="ENOG502SV84">
    <property type="taxonomic scope" value="Eukaryota"/>
</dbReference>
<organism evidence="1 2">
    <name type="scientific">Caenorhabditis remanei</name>
    <name type="common">Caenorhabditis vulgaris</name>
    <dbReference type="NCBI Taxonomy" id="31234"/>
    <lineage>
        <taxon>Eukaryota</taxon>
        <taxon>Metazoa</taxon>
        <taxon>Ecdysozoa</taxon>
        <taxon>Nematoda</taxon>
        <taxon>Chromadorea</taxon>
        <taxon>Rhabditida</taxon>
        <taxon>Rhabditina</taxon>
        <taxon>Rhabditomorpha</taxon>
        <taxon>Rhabditoidea</taxon>
        <taxon>Rhabditidae</taxon>
        <taxon>Peloderinae</taxon>
        <taxon>Caenorhabditis</taxon>
    </lineage>
</organism>
<accession>A0A260ZSV2</accession>
<dbReference type="OMA" id="HKMINHT"/>
<evidence type="ECO:0000313" key="1">
    <source>
        <dbReference type="EMBL" id="OZF88444.1"/>
    </source>
</evidence>
<proteinExistence type="predicted"/>
<dbReference type="Pfam" id="PF00635">
    <property type="entry name" value="Motile_Sperm"/>
    <property type="match status" value="1"/>
</dbReference>
<dbReference type="PROSITE" id="PS50202">
    <property type="entry name" value="MSP"/>
    <property type="match status" value="1"/>
</dbReference>
<dbReference type="InterPro" id="IPR008962">
    <property type="entry name" value="PapD-like_sf"/>
</dbReference>
<dbReference type="CTD" id="9813017"/>
<dbReference type="InterPro" id="IPR051774">
    <property type="entry name" value="Sperm-specific_class_P"/>
</dbReference>
<dbReference type="Gene3D" id="2.60.40.10">
    <property type="entry name" value="Immunoglobulins"/>
    <property type="match status" value="1"/>
</dbReference>
<sequence>MGVEISLDPPVCPIQANGGTSKHKMINHTDRHLAYKVKSSNNSNYSVNLIYGILKVCDVKELVITRKPGKPQADKLIIQYCQVNDENADPKALFANGVPPGELSGETIIKLSAAE</sequence>
<protein>
    <submittedName>
        <fullName evidence="1">Uncharacterized protein</fullName>
    </submittedName>
</protein>
<dbReference type="PANTHER" id="PTHR22947:SF40">
    <property type="entry name" value="MSP DOMAIN-CONTAINING PROTEIN"/>
    <property type="match status" value="1"/>
</dbReference>